<accession>A0A0F9B391</accession>
<protein>
    <submittedName>
        <fullName evidence="1">Uncharacterized protein</fullName>
    </submittedName>
</protein>
<proteinExistence type="predicted"/>
<dbReference type="AlphaFoldDB" id="A0A0F9B391"/>
<sequence>MSEKMTLAKICELGLVFSGGEEEGGGEGFVGSDGVFAENWTGRDEFKDNAAMLNYNSVTDLANGLVATKKKLGKNPDTLVEIPSETSSDDVRAAWSKAHGRPDTQDLYEYTLSDEHAVKLGPLDDNNMVMLKEFAHKKNWNQQDFKEALDLYHTMQVTGVDTFSESLEESKTQRFDAGTAILKGQWLEGTDDRTAAALAHLRKYGEIEVKGADGKMINPLEKLFEEAPQLKQSPWLTIIMDNMAQKMGEADRKGGGGTGALSLDGINSQITGIRAQQAVIRVKNPVNFKGDPEFKRLEESLKVLYQKKPA</sequence>
<reference evidence="1" key="1">
    <citation type="journal article" date="2015" name="Nature">
        <title>Complex archaea that bridge the gap between prokaryotes and eukaryotes.</title>
        <authorList>
            <person name="Spang A."/>
            <person name="Saw J.H."/>
            <person name="Jorgensen S.L."/>
            <person name="Zaremba-Niedzwiedzka K."/>
            <person name="Martijn J."/>
            <person name="Lind A.E."/>
            <person name="van Eijk R."/>
            <person name="Schleper C."/>
            <person name="Guy L."/>
            <person name="Ettema T.J."/>
        </authorList>
    </citation>
    <scope>NUCLEOTIDE SEQUENCE</scope>
</reference>
<dbReference type="EMBL" id="LAZR01051469">
    <property type="protein sequence ID" value="KKK85094.1"/>
    <property type="molecule type" value="Genomic_DNA"/>
</dbReference>
<organism evidence="1">
    <name type="scientific">marine sediment metagenome</name>
    <dbReference type="NCBI Taxonomy" id="412755"/>
    <lineage>
        <taxon>unclassified sequences</taxon>
        <taxon>metagenomes</taxon>
        <taxon>ecological metagenomes</taxon>
    </lineage>
</organism>
<comment type="caution">
    <text evidence="1">The sequence shown here is derived from an EMBL/GenBank/DDBJ whole genome shotgun (WGS) entry which is preliminary data.</text>
</comment>
<gene>
    <name evidence="1" type="ORF">LCGC14_2776760</name>
</gene>
<name>A0A0F9B391_9ZZZZ</name>
<evidence type="ECO:0000313" key="1">
    <source>
        <dbReference type="EMBL" id="KKK85094.1"/>
    </source>
</evidence>